<accession>A0A9W9ZSK3</accession>
<gene>
    <name evidence="2" type="ORF">OS493_008497</name>
</gene>
<keyword evidence="3" id="KW-1185">Reference proteome</keyword>
<proteinExistence type="predicted"/>
<organism evidence="2 3">
    <name type="scientific">Desmophyllum pertusum</name>
    <dbReference type="NCBI Taxonomy" id="174260"/>
    <lineage>
        <taxon>Eukaryota</taxon>
        <taxon>Metazoa</taxon>
        <taxon>Cnidaria</taxon>
        <taxon>Anthozoa</taxon>
        <taxon>Hexacorallia</taxon>
        <taxon>Scleractinia</taxon>
        <taxon>Caryophylliina</taxon>
        <taxon>Caryophylliidae</taxon>
        <taxon>Desmophyllum</taxon>
    </lineage>
</organism>
<evidence type="ECO:0000313" key="3">
    <source>
        <dbReference type="Proteomes" id="UP001163046"/>
    </source>
</evidence>
<evidence type="ECO:0000313" key="2">
    <source>
        <dbReference type="EMBL" id="KAJ7386374.1"/>
    </source>
</evidence>
<feature type="compositionally biased region" description="Polar residues" evidence="1">
    <location>
        <begin position="9"/>
        <end position="21"/>
    </location>
</feature>
<dbReference type="EMBL" id="MU825876">
    <property type="protein sequence ID" value="KAJ7386374.1"/>
    <property type="molecule type" value="Genomic_DNA"/>
</dbReference>
<protein>
    <submittedName>
        <fullName evidence="2">Uncharacterized protein</fullName>
    </submittedName>
</protein>
<reference evidence="2" key="1">
    <citation type="submission" date="2023-01" db="EMBL/GenBank/DDBJ databases">
        <title>Genome assembly of the deep-sea coral Lophelia pertusa.</title>
        <authorList>
            <person name="Herrera S."/>
            <person name="Cordes E."/>
        </authorList>
    </citation>
    <scope>NUCLEOTIDE SEQUENCE</scope>
    <source>
        <strain evidence="2">USNM1676648</strain>
        <tissue evidence="2">Polyp</tissue>
    </source>
</reference>
<name>A0A9W9ZSK3_9CNID</name>
<sequence length="217" mass="24038">MKKAFGPSANKTAPLKSSTGEIITDRSKQMRGGLNTTRSFIQERILSTTTALRACQSWMNSMIRHLSKSSAWPLIPYPVAKFPGMMVFHLKSSKSERPPSSTISTNCCVGAGRMGQCHKTCATLTLSPSTKTRVTVVTATILHVHVLPWNLPAEYYWEGLRQRSSQQVADTSLACVPRIPVWLQSQKINHRHDYSLCPNSKRNVVSKDNCCTSPSST</sequence>
<evidence type="ECO:0000256" key="1">
    <source>
        <dbReference type="SAM" id="MobiDB-lite"/>
    </source>
</evidence>
<comment type="caution">
    <text evidence="2">The sequence shown here is derived from an EMBL/GenBank/DDBJ whole genome shotgun (WGS) entry which is preliminary data.</text>
</comment>
<dbReference type="OrthoDB" id="5987630at2759"/>
<feature type="region of interest" description="Disordered" evidence="1">
    <location>
        <begin position="1"/>
        <end position="29"/>
    </location>
</feature>
<dbReference type="AlphaFoldDB" id="A0A9W9ZSK3"/>
<dbReference type="Proteomes" id="UP001163046">
    <property type="component" value="Unassembled WGS sequence"/>
</dbReference>